<organism evidence="3 4">
    <name type="scientific">Vanilla planifolia</name>
    <name type="common">Vanilla</name>
    <dbReference type="NCBI Taxonomy" id="51239"/>
    <lineage>
        <taxon>Eukaryota</taxon>
        <taxon>Viridiplantae</taxon>
        <taxon>Streptophyta</taxon>
        <taxon>Embryophyta</taxon>
        <taxon>Tracheophyta</taxon>
        <taxon>Spermatophyta</taxon>
        <taxon>Magnoliopsida</taxon>
        <taxon>Liliopsida</taxon>
        <taxon>Asparagales</taxon>
        <taxon>Orchidaceae</taxon>
        <taxon>Vanilloideae</taxon>
        <taxon>Vanilleae</taxon>
        <taxon>Vanilla</taxon>
    </lineage>
</organism>
<dbReference type="InterPro" id="IPR046960">
    <property type="entry name" value="PPR_At4g14850-like_plant"/>
</dbReference>
<dbReference type="GO" id="GO:0009451">
    <property type="term" value="P:RNA modification"/>
    <property type="evidence" value="ECO:0007669"/>
    <property type="project" value="InterPro"/>
</dbReference>
<dbReference type="OrthoDB" id="728902at2759"/>
<evidence type="ECO:0008006" key="5">
    <source>
        <dbReference type="Google" id="ProtNLM"/>
    </source>
</evidence>
<dbReference type="Proteomes" id="UP000639772">
    <property type="component" value="Chromosome 1"/>
</dbReference>
<dbReference type="PANTHER" id="PTHR47926:SF356">
    <property type="entry name" value="(WILD MALAYSIAN BANANA) HYPOTHETICAL PROTEIN"/>
    <property type="match status" value="1"/>
</dbReference>
<accession>A0A835VJT1</accession>
<dbReference type="GO" id="GO:0099402">
    <property type="term" value="P:plant organ development"/>
    <property type="evidence" value="ECO:0007669"/>
    <property type="project" value="UniProtKB-ARBA"/>
</dbReference>
<dbReference type="FunFam" id="1.25.40.10:FF:000694">
    <property type="entry name" value="Pentatricopeptide repeat-containing protein At3g50420"/>
    <property type="match status" value="1"/>
</dbReference>
<dbReference type="PANTHER" id="PTHR47926">
    <property type="entry name" value="PENTATRICOPEPTIDE REPEAT-CONTAINING PROTEIN"/>
    <property type="match status" value="1"/>
</dbReference>
<name>A0A835VJT1_VANPL</name>
<feature type="repeat" description="PPR" evidence="2">
    <location>
        <begin position="485"/>
        <end position="519"/>
    </location>
</feature>
<dbReference type="AlphaFoldDB" id="A0A835VJT1"/>
<evidence type="ECO:0000313" key="3">
    <source>
        <dbReference type="EMBL" id="KAG0501502.1"/>
    </source>
</evidence>
<evidence type="ECO:0000313" key="4">
    <source>
        <dbReference type="Proteomes" id="UP000639772"/>
    </source>
</evidence>
<dbReference type="InterPro" id="IPR002885">
    <property type="entry name" value="PPR_rpt"/>
</dbReference>
<dbReference type="EMBL" id="JADCNM010000001">
    <property type="protein sequence ID" value="KAG0501502.1"/>
    <property type="molecule type" value="Genomic_DNA"/>
</dbReference>
<protein>
    <recommendedName>
        <fullName evidence="5">Pentatricopeptide repeat-containing protein</fullName>
    </recommendedName>
</protein>
<sequence>MPYITPAAYESRFAGVADAVRRLNPKLRLRKCRQLHAVILVSSPSSSRRFLFNNLLSVYTLCGAISDAQNLFDRIPDRTLVSYNTMIAAYSKSRRHVSSALDLFREMTMLGVYPNSTTVSTLAQVIKDLRAGSAMHCRVVFSGLHSNVCVQTSLLRMYLGFGKSEAAERIFDEMPERDDVAWNSILFSRLDGCHLTHGLKLYSGMVREGLTPTACTFTILLSACRKAGNLDAGRLVHAHIIKSESPTDVPLQNALLDVYASCGELAAAELVFDRIDAPDLVSWNSLMVGFSDNGYGYKAMEAFVRLKMTSSASGLCPDEYTYAAVVSSTAALPSSSYGEPLHGDVNKTGWADSIYVGQALIGMYFANGEPLMAERVFRGIPFKDVVIWTEMVAGHCRINEAELAIQYFYGMVKEGHKTDGFSLSSAIKASAFLTTIRQGEMFHGLVLKAGYEGNSGVCGSLVDLYAKNGSLESSRLVFDTTQNPDLICWNTIIGGYGNHGNSQAAFSLFGRMVEQGLQPDHVTYISLLSTCSHCGLLERGRFYWFCMMIDRISPGLKHYTCMVKLLSRAGLLREAEEMIMNSPFSESSTELWRILLSSSVVDKDLAMGISAANQVLRIEPEDIPTHVLLSNLYASVGSWDAVVEMRRKIRSLLGKKEPGLSWTSLRNVVHVFSADDDCHPSVEHCRDELIRLQGNLKGSEILDVSDSGLELL</sequence>
<keyword evidence="1" id="KW-0677">Repeat</keyword>
<evidence type="ECO:0000256" key="1">
    <source>
        <dbReference type="ARBA" id="ARBA00022737"/>
    </source>
</evidence>
<reference evidence="3 4" key="1">
    <citation type="journal article" date="2020" name="Nat. Food">
        <title>A phased Vanilla planifolia genome enables genetic improvement of flavour and production.</title>
        <authorList>
            <person name="Hasing T."/>
            <person name="Tang H."/>
            <person name="Brym M."/>
            <person name="Khazi F."/>
            <person name="Huang T."/>
            <person name="Chambers A.H."/>
        </authorList>
    </citation>
    <scope>NUCLEOTIDE SEQUENCE [LARGE SCALE GENOMIC DNA]</scope>
    <source>
        <tissue evidence="3">Leaf</tissue>
    </source>
</reference>
<dbReference type="InterPro" id="IPR011990">
    <property type="entry name" value="TPR-like_helical_dom_sf"/>
</dbReference>
<dbReference type="Pfam" id="PF13041">
    <property type="entry name" value="PPR_2"/>
    <property type="match status" value="2"/>
</dbReference>
<dbReference type="PROSITE" id="PS51375">
    <property type="entry name" value="PPR"/>
    <property type="match status" value="3"/>
</dbReference>
<dbReference type="Pfam" id="PF01535">
    <property type="entry name" value="PPR"/>
    <property type="match status" value="4"/>
</dbReference>
<feature type="repeat" description="PPR" evidence="2">
    <location>
        <begin position="384"/>
        <end position="418"/>
    </location>
</feature>
<dbReference type="Pfam" id="PF20431">
    <property type="entry name" value="E_motif"/>
    <property type="match status" value="1"/>
</dbReference>
<dbReference type="FunFam" id="1.25.40.10:FF:000158">
    <property type="entry name" value="pentatricopeptide repeat-containing protein At2g33680"/>
    <property type="match status" value="1"/>
</dbReference>
<gene>
    <name evidence="3" type="ORF">HPP92_001574</name>
</gene>
<comment type="caution">
    <text evidence="3">The sequence shown here is derived from an EMBL/GenBank/DDBJ whole genome shotgun (WGS) entry which is preliminary data.</text>
</comment>
<dbReference type="Gene3D" id="1.25.40.10">
    <property type="entry name" value="Tetratricopeptide repeat domain"/>
    <property type="match status" value="4"/>
</dbReference>
<dbReference type="NCBIfam" id="TIGR00756">
    <property type="entry name" value="PPR"/>
    <property type="match status" value="2"/>
</dbReference>
<feature type="repeat" description="PPR" evidence="2">
    <location>
        <begin position="79"/>
        <end position="114"/>
    </location>
</feature>
<dbReference type="InterPro" id="IPR046848">
    <property type="entry name" value="E_motif"/>
</dbReference>
<proteinExistence type="predicted"/>
<evidence type="ECO:0000256" key="2">
    <source>
        <dbReference type="PROSITE-ProRule" id="PRU00708"/>
    </source>
</evidence>
<dbReference type="GO" id="GO:0003723">
    <property type="term" value="F:RNA binding"/>
    <property type="evidence" value="ECO:0007669"/>
    <property type="project" value="InterPro"/>
</dbReference>